<dbReference type="Pfam" id="PF01284">
    <property type="entry name" value="MARVEL"/>
    <property type="match status" value="1"/>
</dbReference>
<feature type="transmembrane region" description="Helical" evidence="5">
    <location>
        <begin position="7"/>
        <end position="28"/>
    </location>
</feature>
<dbReference type="Proteomes" id="UP000800094">
    <property type="component" value="Unassembled WGS sequence"/>
</dbReference>
<evidence type="ECO:0000256" key="1">
    <source>
        <dbReference type="ARBA" id="ARBA00004141"/>
    </source>
</evidence>
<feature type="domain" description="MARVEL" evidence="6">
    <location>
        <begin position="6"/>
        <end position="167"/>
    </location>
</feature>
<feature type="transmembrane region" description="Helical" evidence="5">
    <location>
        <begin position="73"/>
        <end position="97"/>
    </location>
</feature>
<dbReference type="OrthoDB" id="2017497at2759"/>
<dbReference type="GO" id="GO:0032126">
    <property type="term" value="C:eisosome"/>
    <property type="evidence" value="ECO:0007669"/>
    <property type="project" value="TreeGrafter"/>
</dbReference>
<sequence>MPNVVNFVLRGFQILFAAVILGLSVSLVKGQWEDTKPPITLQYAAFVGGITLVAAVVGLASEWVTVLQGKIGFIIDGATTVVNLAGGVLLGIMIGGVSCGDTSAENRVKLLENDLFNGGCRKADDGTTYCYNEFSARWKYLNSRCRECTADSVFMFLTFGILVTSTAMAYRHAKNPY</sequence>
<evidence type="ECO:0000259" key="6">
    <source>
        <dbReference type="Pfam" id="PF01284"/>
    </source>
</evidence>
<keyword evidence="2 5" id="KW-0812">Transmembrane</keyword>
<dbReference type="GeneID" id="54586015"/>
<dbReference type="InterPro" id="IPR008253">
    <property type="entry name" value="Marvel"/>
</dbReference>
<dbReference type="PANTHER" id="PTHR28165:SF2">
    <property type="entry name" value="MARVEL DOMAIN-CONTAINING PROTEIN"/>
    <property type="match status" value="1"/>
</dbReference>
<evidence type="ECO:0000313" key="8">
    <source>
        <dbReference type="Proteomes" id="UP000800094"/>
    </source>
</evidence>
<gene>
    <name evidence="7" type="ORF">BU26DRAFT_559317</name>
</gene>
<reference evidence="7" key="1">
    <citation type="journal article" date="2020" name="Stud. Mycol.">
        <title>101 Dothideomycetes genomes: a test case for predicting lifestyles and emergence of pathogens.</title>
        <authorList>
            <person name="Haridas S."/>
            <person name="Albert R."/>
            <person name="Binder M."/>
            <person name="Bloem J."/>
            <person name="Labutti K."/>
            <person name="Salamov A."/>
            <person name="Andreopoulos B."/>
            <person name="Baker S."/>
            <person name="Barry K."/>
            <person name="Bills G."/>
            <person name="Bluhm B."/>
            <person name="Cannon C."/>
            <person name="Castanera R."/>
            <person name="Culley D."/>
            <person name="Daum C."/>
            <person name="Ezra D."/>
            <person name="Gonzalez J."/>
            <person name="Henrissat B."/>
            <person name="Kuo A."/>
            <person name="Liang C."/>
            <person name="Lipzen A."/>
            <person name="Lutzoni F."/>
            <person name="Magnuson J."/>
            <person name="Mondo S."/>
            <person name="Nolan M."/>
            <person name="Ohm R."/>
            <person name="Pangilinan J."/>
            <person name="Park H.-J."/>
            <person name="Ramirez L."/>
            <person name="Alfaro M."/>
            <person name="Sun H."/>
            <person name="Tritt A."/>
            <person name="Yoshinaga Y."/>
            <person name="Zwiers L.-H."/>
            <person name="Turgeon B."/>
            <person name="Goodwin S."/>
            <person name="Spatafora J."/>
            <person name="Crous P."/>
            <person name="Grigoriev I."/>
        </authorList>
    </citation>
    <scope>NUCLEOTIDE SEQUENCE</scope>
    <source>
        <strain evidence="7">CBS 122368</strain>
    </source>
</reference>
<name>A0A6A6IX89_9PLEO</name>
<evidence type="ECO:0000256" key="2">
    <source>
        <dbReference type="ARBA" id="ARBA00022692"/>
    </source>
</evidence>
<proteinExistence type="predicted"/>
<keyword evidence="3 5" id="KW-1133">Transmembrane helix</keyword>
<comment type="subcellular location">
    <subcellularLocation>
        <location evidence="1">Membrane</location>
        <topology evidence="1">Multi-pass membrane protein</topology>
    </subcellularLocation>
</comment>
<evidence type="ECO:0000256" key="3">
    <source>
        <dbReference type="ARBA" id="ARBA00022989"/>
    </source>
</evidence>
<evidence type="ECO:0000256" key="4">
    <source>
        <dbReference type="ARBA" id="ARBA00023136"/>
    </source>
</evidence>
<accession>A0A6A6IX89</accession>
<evidence type="ECO:0000256" key="5">
    <source>
        <dbReference type="SAM" id="Phobius"/>
    </source>
</evidence>
<protein>
    <recommendedName>
        <fullName evidence="6">MARVEL domain-containing protein</fullName>
    </recommendedName>
</protein>
<feature type="transmembrane region" description="Helical" evidence="5">
    <location>
        <begin position="40"/>
        <end position="61"/>
    </location>
</feature>
<dbReference type="GO" id="GO:0070941">
    <property type="term" value="P:eisosome assembly"/>
    <property type="evidence" value="ECO:0007669"/>
    <property type="project" value="TreeGrafter"/>
</dbReference>
<dbReference type="GO" id="GO:0005886">
    <property type="term" value="C:plasma membrane"/>
    <property type="evidence" value="ECO:0007669"/>
    <property type="project" value="TreeGrafter"/>
</dbReference>
<organism evidence="7 8">
    <name type="scientific">Trematosphaeria pertusa</name>
    <dbReference type="NCBI Taxonomy" id="390896"/>
    <lineage>
        <taxon>Eukaryota</taxon>
        <taxon>Fungi</taxon>
        <taxon>Dikarya</taxon>
        <taxon>Ascomycota</taxon>
        <taxon>Pezizomycotina</taxon>
        <taxon>Dothideomycetes</taxon>
        <taxon>Pleosporomycetidae</taxon>
        <taxon>Pleosporales</taxon>
        <taxon>Massarineae</taxon>
        <taxon>Trematosphaeriaceae</taxon>
        <taxon>Trematosphaeria</taxon>
    </lineage>
</organism>
<evidence type="ECO:0000313" key="7">
    <source>
        <dbReference type="EMBL" id="KAF2254647.1"/>
    </source>
</evidence>
<dbReference type="EMBL" id="ML987190">
    <property type="protein sequence ID" value="KAF2254647.1"/>
    <property type="molecule type" value="Genomic_DNA"/>
</dbReference>
<keyword evidence="8" id="KW-1185">Reference proteome</keyword>
<dbReference type="PANTHER" id="PTHR28165">
    <property type="entry name" value="NON-CLASSICAL EXPORT PROTEIN 2-RELATED"/>
    <property type="match status" value="1"/>
</dbReference>
<dbReference type="AlphaFoldDB" id="A0A6A6IX89"/>
<dbReference type="RefSeq" id="XP_033689651.1">
    <property type="nucleotide sequence ID" value="XM_033832685.1"/>
</dbReference>
<dbReference type="GO" id="GO:0072659">
    <property type="term" value="P:protein localization to plasma membrane"/>
    <property type="evidence" value="ECO:0007669"/>
    <property type="project" value="TreeGrafter"/>
</dbReference>
<dbReference type="InterPro" id="IPR052649">
    <property type="entry name" value="NCE102-like"/>
</dbReference>
<feature type="transmembrane region" description="Helical" evidence="5">
    <location>
        <begin position="152"/>
        <end position="170"/>
    </location>
</feature>
<keyword evidence="4 5" id="KW-0472">Membrane</keyword>